<feature type="transmembrane region" description="Helical" evidence="1">
    <location>
        <begin position="86"/>
        <end position="109"/>
    </location>
</feature>
<evidence type="ECO:0000313" key="2">
    <source>
        <dbReference type="EMBL" id="MEQ2246060.1"/>
    </source>
</evidence>
<protein>
    <submittedName>
        <fullName evidence="2">Uncharacterized protein</fullName>
    </submittedName>
</protein>
<feature type="non-terminal residue" evidence="2">
    <location>
        <position position="115"/>
    </location>
</feature>
<sequence length="115" mass="12946">MNNTLDLLFKVYSALDVSLWVCCYQVKLVEQGMGYLVLGGLMTATLVLLPFAFRLAQRLDMSSLSAFSLKQLVEIAVGTSDPRTCAFFFITTVLRVCLTGLFFFMMCVAERTYKQ</sequence>
<organism evidence="2 3">
    <name type="scientific">Ilyodon furcidens</name>
    <name type="common">goldbreast splitfin</name>
    <dbReference type="NCBI Taxonomy" id="33524"/>
    <lineage>
        <taxon>Eukaryota</taxon>
        <taxon>Metazoa</taxon>
        <taxon>Chordata</taxon>
        <taxon>Craniata</taxon>
        <taxon>Vertebrata</taxon>
        <taxon>Euteleostomi</taxon>
        <taxon>Actinopterygii</taxon>
        <taxon>Neopterygii</taxon>
        <taxon>Teleostei</taxon>
        <taxon>Neoteleostei</taxon>
        <taxon>Acanthomorphata</taxon>
        <taxon>Ovalentaria</taxon>
        <taxon>Atherinomorphae</taxon>
        <taxon>Cyprinodontiformes</taxon>
        <taxon>Goodeidae</taxon>
        <taxon>Ilyodon</taxon>
    </lineage>
</organism>
<keyword evidence="1" id="KW-0472">Membrane</keyword>
<gene>
    <name evidence="2" type="ORF">ILYODFUR_034347</name>
</gene>
<proteinExistence type="predicted"/>
<accession>A0ABV0ULF1</accession>
<dbReference type="InterPro" id="IPR039775">
    <property type="entry name" value="PHTF1/2"/>
</dbReference>
<feature type="transmembrane region" description="Helical" evidence="1">
    <location>
        <begin position="35"/>
        <end position="53"/>
    </location>
</feature>
<dbReference type="Proteomes" id="UP001482620">
    <property type="component" value="Unassembled WGS sequence"/>
</dbReference>
<keyword evidence="3" id="KW-1185">Reference proteome</keyword>
<dbReference type="PANTHER" id="PTHR12680">
    <property type="entry name" value="PUTATIVE HOMEODOMAIN TRANSCRIPTION FACTOR PHTF"/>
    <property type="match status" value="1"/>
</dbReference>
<dbReference type="EMBL" id="JAHRIQ010075666">
    <property type="protein sequence ID" value="MEQ2246060.1"/>
    <property type="molecule type" value="Genomic_DNA"/>
</dbReference>
<keyword evidence="1" id="KW-1133">Transmembrane helix</keyword>
<dbReference type="PANTHER" id="PTHR12680:SF8">
    <property type="entry name" value="PROTEIN PHTF1"/>
    <property type="match status" value="1"/>
</dbReference>
<reference evidence="2 3" key="1">
    <citation type="submission" date="2021-06" db="EMBL/GenBank/DDBJ databases">
        <authorList>
            <person name="Palmer J.M."/>
        </authorList>
    </citation>
    <scope>NUCLEOTIDE SEQUENCE [LARGE SCALE GENOMIC DNA]</scope>
    <source>
        <strain evidence="3">if_2019</strain>
        <tissue evidence="2">Muscle</tissue>
    </source>
</reference>
<name>A0ABV0ULF1_9TELE</name>
<comment type="caution">
    <text evidence="2">The sequence shown here is derived from an EMBL/GenBank/DDBJ whole genome shotgun (WGS) entry which is preliminary data.</text>
</comment>
<evidence type="ECO:0000256" key="1">
    <source>
        <dbReference type="SAM" id="Phobius"/>
    </source>
</evidence>
<keyword evidence="1" id="KW-0812">Transmembrane</keyword>
<evidence type="ECO:0000313" key="3">
    <source>
        <dbReference type="Proteomes" id="UP001482620"/>
    </source>
</evidence>